<accession>A0A212QYS5</accession>
<name>A0A212QYS5_9CHLR</name>
<keyword evidence="1" id="KW-0328">Glycosyltransferase</keyword>
<dbReference type="InterPro" id="IPR004629">
    <property type="entry name" value="WecG_TagA_CpsF"/>
</dbReference>
<dbReference type="OrthoDB" id="9771846at2"/>
<evidence type="ECO:0000313" key="5">
    <source>
        <dbReference type="EMBL" id="SNB64870.1"/>
    </source>
</evidence>
<dbReference type="GO" id="GO:0071555">
    <property type="term" value="P:cell wall organization"/>
    <property type="evidence" value="ECO:0007669"/>
    <property type="project" value="UniProtKB-KW"/>
</dbReference>
<evidence type="ECO:0000256" key="4">
    <source>
        <dbReference type="ARBA" id="ARBA00023316"/>
    </source>
</evidence>
<dbReference type="CDD" id="cd06533">
    <property type="entry name" value="Glyco_transf_WecG_TagA"/>
    <property type="match status" value="1"/>
</dbReference>
<dbReference type="GO" id="GO:0019350">
    <property type="term" value="P:teichoic acid biosynthetic process"/>
    <property type="evidence" value="ECO:0007669"/>
    <property type="project" value="UniProtKB-KW"/>
</dbReference>
<evidence type="ECO:0000313" key="6">
    <source>
        <dbReference type="Proteomes" id="UP000197025"/>
    </source>
</evidence>
<dbReference type="Pfam" id="PF03808">
    <property type="entry name" value="Glyco_tran_WecG"/>
    <property type="match status" value="1"/>
</dbReference>
<keyword evidence="2 5" id="KW-0808">Transferase</keyword>
<evidence type="ECO:0000256" key="3">
    <source>
        <dbReference type="ARBA" id="ARBA00022944"/>
    </source>
</evidence>
<keyword evidence="6" id="KW-1185">Reference proteome</keyword>
<dbReference type="InParanoid" id="A0A212QYS5"/>
<keyword evidence="3" id="KW-0777">Teichoic acid biosynthesis</keyword>
<dbReference type="PANTHER" id="PTHR34136:SF1">
    <property type="entry name" value="UDP-N-ACETYL-D-MANNOSAMINURONIC ACID TRANSFERASE"/>
    <property type="match status" value="1"/>
</dbReference>
<dbReference type="RefSeq" id="WP_088571133.1">
    <property type="nucleotide sequence ID" value="NZ_FYEK01000027.1"/>
</dbReference>
<dbReference type="GO" id="GO:0047244">
    <property type="term" value="F:N-acetylglucosaminyldiphosphoundecaprenol N-acetyl-beta-D-mannosaminyltransferase activity"/>
    <property type="evidence" value="ECO:0007669"/>
    <property type="project" value="InterPro"/>
</dbReference>
<dbReference type="NCBIfam" id="TIGR00696">
    <property type="entry name" value="wecG_tagA_cpsF"/>
    <property type="match status" value="1"/>
</dbReference>
<dbReference type="InterPro" id="IPR034714">
    <property type="entry name" value="TagA_TarA"/>
</dbReference>
<reference evidence="6" key="1">
    <citation type="submission" date="2017-06" db="EMBL/GenBank/DDBJ databases">
        <authorList>
            <person name="Varghese N."/>
            <person name="Submissions S."/>
        </authorList>
    </citation>
    <scope>NUCLEOTIDE SEQUENCE [LARGE SCALE GENOMIC DNA]</scope>
    <source>
        <strain evidence="6">JAD2</strain>
    </source>
</reference>
<dbReference type="FunCoup" id="A0A212QYS5">
    <property type="interactions" value="53"/>
</dbReference>
<dbReference type="Proteomes" id="UP000197025">
    <property type="component" value="Unassembled WGS sequence"/>
</dbReference>
<dbReference type="PANTHER" id="PTHR34136">
    <property type="match status" value="1"/>
</dbReference>
<dbReference type="EMBL" id="FYEK01000027">
    <property type="protein sequence ID" value="SNB64870.1"/>
    <property type="molecule type" value="Genomic_DNA"/>
</dbReference>
<dbReference type="HAMAP" id="MF_02070">
    <property type="entry name" value="TagA_TarA"/>
    <property type="match status" value="1"/>
</dbReference>
<evidence type="ECO:0000256" key="1">
    <source>
        <dbReference type="ARBA" id="ARBA00022676"/>
    </source>
</evidence>
<proteinExistence type="inferred from homology"/>
<keyword evidence="4" id="KW-0961">Cell wall biogenesis/degradation</keyword>
<sequence>MIQPPVRRILSVRVHDVTLAEALELVEAFIAEGGSHQVCTVNPEFIMHARRNPDFFRVLEGSSLNVPDGVGLLWAGRMLGQPLRERVAGVDLMEALIARAAERGWRVFLLGAAEGVAERAAKVLQARYPGWVLAGTFAGSPRPEEAPAIRERLQEARPDLLFVAYGAPQQDLWIARHQPALRIPVAMGVGGAFDFIAGVVPRAPRWMREAGLEWLYRLIRQPWRWRRMLALPRFVLAVLAARYASR</sequence>
<protein>
    <submittedName>
        <fullName evidence="5">N-acetylglucosaminyldiphosphoundecaprenol N-acetyl-beta-D-mannosaminyltransferase</fullName>
    </submittedName>
</protein>
<gene>
    <name evidence="5" type="ORF">SAMN02746019_00008840</name>
</gene>
<organism evidence="5 6">
    <name type="scientific">Thermoflexus hugenholtzii JAD2</name>
    <dbReference type="NCBI Taxonomy" id="877466"/>
    <lineage>
        <taxon>Bacteria</taxon>
        <taxon>Bacillati</taxon>
        <taxon>Chloroflexota</taxon>
        <taxon>Thermoflexia</taxon>
        <taxon>Thermoflexales</taxon>
        <taxon>Thermoflexaceae</taxon>
        <taxon>Thermoflexus</taxon>
    </lineage>
</organism>
<evidence type="ECO:0000256" key="2">
    <source>
        <dbReference type="ARBA" id="ARBA00022679"/>
    </source>
</evidence>
<dbReference type="AlphaFoldDB" id="A0A212QYS5"/>